<dbReference type="EMBL" id="ASGP02000001">
    <property type="protein sequence ID" value="KAH9529638.1"/>
    <property type="molecule type" value="Genomic_DNA"/>
</dbReference>
<accession>A0A922IH77</accession>
<dbReference type="Proteomes" id="UP000828236">
    <property type="component" value="Unassembled WGS sequence"/>
</dbReference>
<reference evidence="3" key="1">
    <citation type="submission" date="2013-05" db="EMBL/GenBank/DDBJ databases">
        <authorList>
            <person name="Yim A.K.Y."/>
            <person name="Chan T.F."/>
            <person name="Ji K.M."/>
            <person name="Liu X.Y."/>
            <person name="Zhou J.W."/>
            <person name="Li R.Q."/>
            <person name="Yang K.Y."/>
            <person name="Li J."/>
            <person name="Li M."/>
            <person name="Law P.T.W."/>
            <person name="Wu Y.L."/>
            <person name="Cai Z.L."/>
            <person name="Qin H."/>
            <person name="Bao Y."/>
            <person name="Leung R.K.K."/>
            <person name="Ng P.K.S."/>
            <person name="Zou J."/>
            <person name="Zhong X.J."/>
            <person name="Ran P.X."/>
            <person name="Zhong N.S."/>
            <person name="Liu Z.G."/>
            <person name="Tsui S.K.W."/>
        </authorList>
    </citation>
    <scope>NUCLEOTIDE SEQUENCE</scope>
    <source>
        <strain evidence="3">Derf</strain>
        <tissue evidence="3">Whole organism</tissue>
    </source>
</reference>
<evidence type="ECO:0000313" key="2">
    <source>
        <dbReference type="EMBL" id="KAH7642398.1"/>
    </source>
</evidence>
<evidence type="ECO:0000256" key="1">
    <source>
        <dbReference type="SAM" id="SignalP"/>
    </source>
</evidence>
<dbReference type="AlphaFoldDB" id="A0A922IH77"/>
<evidence type="ECO:0000313" key="4">
    <source>
        <dbReference type="Proteomes" id="UP000790347"/>
    </source>
</evidence>
<proteinExistence type="predicted"/>
<protein>
    <submittedName>
        <fullName evidence="3">Uncharacterized protein</fullName>
    </submittedName>
</protein>
<name>A0A922IH77_DERFA</name>
<feature type="signal peptide" evidence="1">
    <location>
        <begin position="1"/>
        <end position="26"/>
    </location>
</feature>
<keyword evidence="1" id="KW-0732">Signal</keyword>
<keyword evidence="4" id="KW-1185">Reference proteome</keyword>
<evidence type="ECO:0000313" key="3">
    <source>
        <dbReference type="EMBL" id="KAH9529638.1"/>
    </source>
</evidence>
<reference evidence="3" key="4">
    <citation type="journal article" date="2022" name="Res Sq">
        <title>Comparative Genomics Reveals Insights into the Divergent Evolution of Astigmatic Mites and Household Pest Adaptations.</title>
        <authorList>
            <person name="Xiong Q."/>
            <person name="Wan A.T.-Y."/>
            <person name="Liu X.-Y."/>
            <person name="Fung C.S.-H."/>
            <person name="Xiao X."/>
            <person name="Malainual N."/>
            <person name="Hou J."/>
            <person name="Wang L."/>
            <person name="Wang M."/>
            <person name="Yang K."/>
            <person name="Cui Y."/>
            <person name="Leung E."/>
            <person name="Nong W."/>
            <person name="Shin S.-K."/>
            <person name="Au S."/>
            <person name="Jeong K.Y."/>
            <person name="Chew F.T."/>
            <person name="Hui J."/>
            <person name="Leung T.F."/>
            <person name="Tungtrongchitr A."/>
            <person name="Zhong N."/>
            <person name="Liu Z."/>
            <person name="Tsui S."/>
        </authorList>
    </citation>
    <scope>NUCLEOTIDE SEQUENCE</scope>
    <source>
        <strain evidence="3">Derf</strain>
        <tissue evidence="3">Whole organism</tissue>
    </source>
</reference>
<reference evidence="2" key="3">
    <citation type="journal article" date="2021" name="World Allergy Organ. J.">
        <title>Chromosome-level assembly of Dermatophagoides farinae genome and transcriptome reveals two novel allergens Der f 37 and Der f 39.</title>
        <authorList>
            <person name="Chen J."/>
            <person name="Cai Z."/>
            <person name="Fan D."/>
            <person name="Hu J."/>
            <person name="Hou Y."/>
            <person name="He Y."/>
            <person name="Zhang Z."/>
            <person name="Zhao Z."/>
            <person name="Gao P."/>
            <person name="Hu W."/>
            <person name="Sun J."/>
            <person name="Li J."/>
            <person name="Ji K."/>
        </authorList>
    </citation>
    <scope>NUCLEOTIDE SEQUENCE</scope>
    <source>
        <strain evidence="2">JKM2019</strain>
    </source>
</reference>
<organism evidence="3 4">
    <name type="scientific">Dermatophagoides farinae</name>
    <name type="common">American house dust mite</name>
    <dbReference type="NCBI Taxonomy" id="6954"/>
    <lineage>
        <taxon>Eukaryota</taxon>
        <taxon>Metazoa</taxon>
        <taxon>Ecdysozoa</taxon>
        <taxon>Arthropoda</taxon>
        <taxon>Chelicerata</taxon>
        <taxon>Arachnida</taxon>
        <taxon>Acari</taxon>
        <taxon>Acariformes</taxon>
        <taxon>Sarcoptiformes</taxon>
        <taxon>Astigmata</taxon>
        <taxon>Psoroptidia</taxon>
        <taxon>Analgoidea</taxon>
        <taxon>Pyroglyphidae</taxon>
        <taxon>Dermatophagoidinae</taxon>
        <taxon>Dermatophagoides</taxon>
    </lineage>
</organism>
<feature type="chain" id="PRO_5038276993" evidence="1">
    <location>
        <begin position="27"/>
        <end position="93"/>
    </location>
</feature>
<gene>
    <name evidence="3" type="ORF">DERF_003512</name>
    <name evidence="2" type="ORF">HUG17_5443</name>
</gene>
<sequence>MYYSRLFSLAAIIALFIIAHFDIAFGGSEKNDDTIIIGGEHGCGPKLIYKGGGKKKGDIIMMNDCKKKKTHYIPYPVYHGGYEEHGGYGHGGY</sequence>
<comment type="caution">
    <text evidence="3">The sequence shown here is derived from an EMBL/GenBank/DDBJ whole genome shotgun (WGS) entry which is preliminary data.</text>
</comment>
<dbReference type="Proteomes" id="UP000790347">
    <property type="component" value="Unassembled WGS sequence"/>
</dbReference>
<dbReference type="EMBL" id="SDOV01000004">
    <property type="protein sequence ID" value="KAH7642398.1"/>
    <property type="molecule type" value="Genomic_DNA"/>
</dbReference>
<reference evidence="2" key="2">
    <citation type="submission" date="2020-06" db="EMBL/GenBank/DDBJ databases">
        <authorList>
            <person name="Ji K."/>
            <person name="Li J."/>
        </authorList>
    </citation>
    <scope>NUCLEOTIDE SEQUENCE</scope>
    <source>
        <strain evidence="2">JKM2019</strain>
        <tissue evidence="2">Whole body</tissue>
    </source>
</reference>